<dbReference type="Gene3D" id="3.80.10.10">
    <property type="entry name" value="Ribonuclease Inhibitor"/>
    <property type="match status" value="2"/>
</dbReference>
<gene>
    <name evidence="4" type="primary">AlNc14C11G1348</name>
    <name evidence="4" type="ORF">ALNC14_015490</name>
</gene>
<dbReference type="InterPro" id="IPR003591">
    <property type="entry name" value="Leu-rich_rpt_typical-subtyp"/>
</dbReference>
<reference evidence="4" key="2">
    <citation type="submission" date="2011-02" db="EMBL/GenBank/DDBJ databases">
        <authorList>
            <person name="MacLean D."/>
        </authorList>
    </citation>
    <scope>NUCLEOTIDE SEQUENCE</scope>
</reference>
<dbReference type="PANTHER" id="PTHR46652">
    <property type="entry name" value="LEUCINE-RICH REPEAT AND IQ DOMAIN-CONTAINING PROTEIN 1-RELATED"/>
    <property type="match status" value="1"/>
</dbReference>
<sequence>MTFPFNRNFSLEKLVLTENQIERISTDFQALIKLKALYLNRNEIAVVQNINNCRMLLHLDLSHNHLTGAAAKGLNGLLHLISLDLSNNELVEIGNLSQLSKLQDLNLSNNRLSSLEGVYPSSLQIYRAGGNPVENLLQLPTMSELEELYIENASISQASILQALSSCFPKLESLNLSGNRISSSDEWTFIKLFTELKDLWIQGNPCSRDENCLRSILGAKPDLRTLNGVKDTDLDTLNSKLNSGNVLSLLSACNATIDTPSALNFRASCHPKLPSNGKQHTIGAPVNHSIPIVHHSWNRIGKLEKIRNSDVIIESENALTKAIQHTKALLRSSSQMIAHEKMSTDNRMNSLEIIAETSRTNMRNTSSTGESGFPERKFFSETGTEMIRDFVTPRAVGQVVKVSKGTETSDFCTDSVFLFAKPPCRNDNHKSLQLDYPGQPILSPSIGDQNMEALEFAARESPNDHVKEIEAHYGNQPEYSESMDEDTKYSPRVGLSIYSEKRQLPPPRSRKGFRRFRIPERAT</sequence>
<evidence type="ECO:0000256" key="3">
    <source>
        <dbReference type="SAM" id="MobiDB-lite"/>
    </source>
</evidence>
<name>F0W2W9_9STRA</name>
<feature type="region of interest" description="Disordered" evidence="3">
    <location>
        <begin position="474"/>
        <end position="523"/>
    </location>
</feature>
<dbReference type="SMART" id="SM00365">
    <property type="entry name" value="LRR_SD22"/>
    <property type="match status" value="4"/>
</dbReference>
<evidence type="ECO:0000313" key="4">
    <source>
        <dbReference type="EMBL" id="CCA15406.1"/>
    </source>
</evidence>
<dbReference type="AlphaFoldDB" id="F0W2W9"/>
<dbReference type="SUPFAM" id="SSF52058">
    <property type="entry name" value="L domain-like"/>
    <property type="match status" value="1"/>
</dbReference>
<dbReference type="EMBL" id="FR824056">
    <property type="protein sequence ID" value="CCA15406.1"/>
    <property type="molecule type" value="Genomic_DNA"/>
</dbReference>
<evidence type="ECO:0000256" key="2">
    <source>
        <dbReference type="ARBA" id="ARBA00022737"/>
    </source>
</evidence>
<dbReference type="PROSITE" id="PS51450">
    <property type="entry name" value="LRR"/>
    <property type="match status" value="3"/>
</dbReference>
<reference evidence="4" key="1">
    <citation type="journal article" date="2011" name="PLoS Biol.">
        <title>Gene gain and loss during evolution of obligate parasitism in the white rust pathogen of Arabidopsis thaliana.</title>
        <authorList>
            <person name="Kemen E."/>
            <person name="Gardiner A."/>
            <person name="Schultz-Larsen T."/>
            <person name="Kemen A.C."/>
            <person name="Balmuth A.L."/>
            <person name="Robert-Seilaniantz A."/>
            <person name="Bailey K."/>
            <person name="Holub E."/>
            <person name="Studholme D.J."/>
            <person name="Maclean D."/>
            <person name="Jones J.D."/>
        </authorList>
    </citation>
    <scope>NUCLEOTIDE SEQUENCE</scope>
</reference>
<keyword evidence="1" id="KW-0433">Leucine-rich repeat</keyword>
<dbReference type="PRINTS" id="PR00019">
    <property type="entry name" value="LEURICHRPT"/>
</dbReference>
<dbReference type="InterPro" id="IPR001611">
    <property type="entry name" value="Leu-rich_rpt"/>
</dbReference>
<protein>
    <submittedName>
        <fullName evidence="4">Protein phosphatase 1 regulatory subunit 7 putative</fullName>
    </submittedName>
</protein>
<dbReference type="HOGENOM" id="CLU_031013_0_0_1"/>
<dbReference type="InterPro" id="IPR050836">
    <property type="entry name" value="SDS22/Internalin_LRR"/>
</dbReference>
<proteinExistence type="predicted"/>
<dbReference type="Pfam" id="PF00560">
    <property type="entry name" value="LRR_1"/>
    <property type="match status" value="1"/>
</dbReference>
<keyword evidence="2" id="KW-0677">Repeat</keyword>
<accession>F0W2W9</accession>
<organism evidence="4">
    <name type="scientific">Albugo laibachii Nc14</name>
    <dbReference type="NCBI Taxonomy" id="890382"/>
    <lineage>
        <taxon>Eukaryota</taxon>
        <taxon>Sar</taxon>
        <taxon>Stramenopiles</taxon>
        <taxon>Oomycota</taxon>
        <taxon>Peronosporomycetes</taxon>
        <taxon>Albuginales</taxon>
        <taxon>Albuginaceae</taxon>
        <taxon>Albugo</taxon>
    </lineage>
</organism>
<dbReference type="SMART" id="SM00369">
    <property type="entry name" value="LRR_TYP"/>
    <property type="match status" value="6"/>
</dbReference>
<dbReference type="Pfam" id="PF13855">
    <property type="entry name" value="LRR_8"/>
    <property type="match status" value="1"/>
</dbReference>
<dbReference type="PANTHER" id="PTHR46652:SF3">
    <property type="entry name" value="LEUCINE-RICH REPEAT-CONTAINING PROTEIN 9"/>
    <property type="match status" value="1"/>
</dbReference>
<evidence type="ECO:0000256" key="1">
    <source>
        <dbReference type="ARBA" id="ARBA00022614"/>
    </source>
</evidence>
<dbReference type="InterPro" id="IPR032675">
    <property type="entry name" value="LRR_dom_sf"/>
</dbReference>